<name>A0A0K9PDH0_ZOSMR</name>
<gene>
    <name evidence="1" type="ORF">ZOSMA_27G00630</name>
</gene>
<evidence type="ECO:0000313" key="2">
    <source>
        <dbReference type="Proteomes" id="UP000036987"/>
    </source>
</evidence>
<dbReference type="Gene3D" id="3.90.70.80">
    <property type="match status" value="1"/>
</dbReference>
<keyword evidence="2" id="KW-1185">Reference proteome</keyword>
<dbReference type="OMA" id="MGKLYEG"/>
<dbReference type="AlphaFoldDB" id="A0A0K9PDH0"/>
<dbReference type="Proteomes" id="UP000036987">
    <property type="component" value="Unassembled WGS sequence"/>
</dbReference>
<protein>
    <recommendedName>
        <fullName evidence="3">OTU domain-containing protein</fullName>
    </recommendedName>
</protein>
<dbReference type="PANTHER" id="PTHR36068">
    <property type="entry name" value="OS01G0102500 PROTEIN"/>
    <property type="match status" value="1"/>
</dbReference>
<organism evidence="1 2">
    <name type="scientific">Zostera marina</name>
    <name type="common">Eelgrass</name>
    <dbReference type="NCBI Taxonomy" id="29655"/>
    <lineage>
        <taxon>Eukaryota</taxon>
        <taxon>Viridiplantae</taxon>
        <taxon>Streptophyta</taxon>
        <taxon>Embryophyta</taxon>
        <taxon>Tracheophyta</taxon>
        <taxon>Spermatophyta</taxon>
        <taxon>Magnoliopsida</taxon>
        <taxon>Liliopsida</taxon>
        <taxon>Zosteraceae</taxon>
        <taxon>Zostera</taxon>
    </lineage>
</organism>
<dbReference type="EMBL" id="LFYR01000932">
    <property type="protein sequence ID" value="KMZ67016.1"/>
    <property type="molecule type" value="Genomic_DNA"/>
</dbReference>
<dbReference type="OrthoDB" id="155203at2759"/>
<evidence type="ECO:0008006" key="3">
    <source>
        <dbReference type="Google" id="ProtNLM"/>
    </source>
</evidence>
<dbReference type="PANTHER" id="PTHR36068:SF1">
    <property type="entry name" value="OS01G0102500 PROTEIN"/>
    <property type="match status" value="1"/>
</dbReference>
<sequence>MVNLVCESGVFPEMVTPTTNLLTWEKEPSWDNVTGLEEQQKRCLNQIYAKGVFWKENSNKEAGEEENTGSGGVAFRLEHGGNVEADGNCLFTASRKAMAIKVGVRDLRQRTVARFLDEYGLLNEEERKRIDEIIAHLYSPDLRAGWGIHVVQEVKILVKKEDRQNFDASIQELVDLGIVRESAAESIYKERGIAVNNGRIWTRYMSICGSDGDEYDIITLQYTEDGLLSVDENRDGRSAAFGDDIAIESLATEFKREIYVVQAHGSDAMVDEDNCIFFLPHRPRGQICGQPFFLFMKGTGWCGAGGDHYEPLIASTLPFISPEKAAIVL</sequence>
<proteinExistence type="predicted"/>
<reference evidence="2" key="1">
    <citation type="journal article" date="2016" name="Nature">
        <title>The genome of the seagrass Zostera marina reveals angiosperm adaptation to the sea.</title>
        <authorList>
            <person name="Olsen J.L."/>
            <person name="Rouze P."/>
            <person name="Verhelst B."/>
            <person name="Lin Y.-C."/>
            <person name="Bayer T."/>
            <person name="Collen J."/>
            <person name="Dattolo E."/>
            <person name="De Paoli E."/>
            <person name="Dittami S."/>
            <person name="Maumus F."/>
            <person name="Michel G."/>
            <person name="Kersting A."/>
            <person name="Lauritano C."/>
            <person name="Lohaus R."/>
            <person name="Toepel M."/>
            <person name="Tonon T."/>
            <person name="Vanneste K."/>
            <person name="Amirebrahimi M."/>
            <person name="Brakel J."/>
            <person name="Bostroem C."/>
            <person name="Chovatia M."/>
            <person name="Grimwood J."/>
            <person name="Jenkins J.W."/>
            <person name="Jueterbock A."/>
            <person name="Mraz A."/>
            <person name="Stam W.T."/>
            <person name="Tice H."/>
            <person name="Bornberg-Bauer E."/>
            <person name="Green P.J."/>
            <person name="Pearson G.A."/>
            <person name="Procaccini G."/>
            <person name="Duarte C.M."/>
            <person name="Schmutz J."/>
            <person name="Reusch T.B.H."/>
            <person name="Van de Peer Y."/>
        </authorList>
    </citation>
    <scope>NUCLEOTIDE SEQUENCE [LARGE SCALE GENOMIC DNA]</scope>
    <source>
        <strain evidence="2">cv. Finnish</strain>
    </source>
</reference>
<evidence type="ECO:0000313" key="1">
    <source>
        <dbReference type="EMBL" id="KMZ67016.1"/>
    </source>
</evidence>
<comment type="caution">
    <text evidence="1">The sequence shown here is derived from an EMBL/GenBank/DDBJ whole genome shotgun (WGS) entry which is preliminary data.</text>
</comment>
<accession>A0A0K9PDH0</accession>